<evidence type="ECO:0000256" key="1">
    <source>
        <dbReference type="ARBA" id="ARBA00022729"/>
    </source>
</evidence>
<dbReference type="CDD" id="cd00028">
    <property type="entry name" value="B_lectin"/>
    <property type="match status" value="1"/>
</dbReference>
<dbReference type="Pfam" id="PF01453">
    <property type="entry name" value="B_lectin"/>
    <property type="match status" value="2"/>
</dbReference>
<sequence length="1147" mass="126944">MKAIITAPSSSLPRLRLLLLLLLLVIHFSEQTRAQTTTYKNISSDITLTTSGTTTSWLSPSGVFAFGFTPSPANTSLFLLGIWFAKTDERSIVWTANGNSPAPEGSKFNLTSNGQLLLTDPDGVKIFSSDATGGSHAAMLDTGNLVLIDANSGETIWQSFDQPTDTILPSQVLSSSTSLQSRLSDTDFSDGRFSLYQRDGKLQLSQVAIPTTGTYEPYWSSDQVVAGATLFFDPSGYVVYFDPSTDNTSTAGFNVTRVNLDSSSSSEFYQKATLDPDGVFRHYIYPKKSNGRWGNTWNIVDSAPKGTLCQRSIPDDYYGSGLCGYNSFCQMDPGDDQRPTCKCPYNYSFIDARAEYKGCSPDFAAQSCHVDDTSRFRFMTMTGTRWPRSDYEHYTNLDAEQCTELCLHDCFCAVATFRDGECWKKRLPLSNGRRDDSSSITRAFIKVPNDGAPNNSFGQPPLPYEPAENPTTKKECPKTLVVVVSSLLGGSLLANLILIAYTSMLNSGKSEGKKKKQFSLRKMMLSSTLHPLLLLQLLLLSQLLLILGHFPEQSRAQTYQNISLGTTLSTSGTTTWLSPSGDFAFGFTPLPSNATTLFLLAIWFAQTVDKTIVWTANGNTPVPAGAKLQLTSNGLTLTDPTNNNIWSATETSAASYAAILNTGNLVLMGTTSNDPIWQSFDNPTDTLLPTQVLLRGTQLWSRLTSTNYSDGRFTLMLQDTGDLTLRQLAIPITTKQSYDPYWSISTSDSESKLIFNPSGTVYLELTNNTRINITSASVGSNAAADFYLRATLDSDGVFRHYVYPKKTNGGWPQGWSSPDYVPEDICRALTNGFGSGVCGFNSYCRLDGNQRAVCQCPYNYSFIDGRNEYRGCMPEFAAQRCDVDDSLQFFFMEMVNTDWPLSDYEYYAKVTEDNCRDYCLSDCFCAVAIFRNGECWKKKLPLSNGRFGSYVGGKALIKVSKNDTSSMPPQTLPTLIVNKKDRKGLIIVGSSILGGSVLVNVLFIVATLFMMFCYPCKRKHLHLHDNSSDLELGFRRFTYEELHEATHGFSEELGKGAFKASANEEAVVLVYWAYDCYRDRRLDILVASDREAVFDMSRVERFVMVAIWCIQEEPSLRPTMQKVTLMLEGSVAVPVPPDPSSYMSSIQ</sequence>
<accession>A0A9D5DA56</accession>
<dbReference type="OrthoDB" id="1930390at2759"/>
<reference evidence="6" key="1">
    <citation type="submission" date="2021-03" db="EMBL/GenBank/DDBJ databases">
        <authorList>
            <person name="Li Z."/>
            <person name="Yang C."/>
        </authorList>
    </citation>
    <scope>NUCLEOTIDE SEQUENCE</scope>
    <source>
        <strain evidence="6">Dzin_1.0</strain>
        <tissue evidence="6">Leaf</tissue>
    </source>
</reference>
<dbReference type="FunFam" id="2.90.10.10:FF:000008">
    <property type="entry name" value="Serine/threonine-protein kinase"/>
    <property type="match status" value="1"/>
</dbReference>
<dbReference type="EMBL" id="JAGGNH010000001">
    <property type="protein sequence ID" value="KAJ0988131.1"/>
    <property type="molecule type" value="Genomic_DNA"/>
</dbReference>
<dbReference type="InterPro" id="IPR051343">
    <property type="entry name" value="G-type_lectin_kinases/EP1-like"/>
</dbReference>
<comment type="caution">
    <text evidence="6">The sequence shown here is derived from an EMBL/GenBank/DDBJ whole genome shotgun (WGS) entry which is preliminary data.</text>
</comment>
<feature type="transmembrane region" description="Helical" evidence="3">
    <location>
        <begin position="985"/>
        <end position="1012"/>
    </location>
</feature>
<dbReference type="PROSITE" id="PS50927">
    <property type="entry name" value="BULB_LECTIN"/>
    <property type="match status" value="2"/>
</dbReference>
<evidence type="ECO:0000256" key="4">
    <source>
        <dbReference type="SAM" id="SignalP"/>
    </source>
</evidence>
<keyword evidence="3" id="KW-1133">Transmembrane helix</keyword>
<dbReference type="PANTHER" id="PTHR47976">
    <property type="entry name" value="G-TYPE LECTIN S-RECEPTOR-LIKE SERINE/THREONINE-PROTEIN KINASE SD2-5"/>
    <property type="match status" value="1"/>
</dbReference>
<dbReference type="CDD" id="cd01098">
    <property type="entry name" value="PAN_AP_plant"/>
    <property type="match status" value="2"/>
</dbReference>
<keyword evidence="3" id="KW-0472">Membrane</keyword>
<feature type="signal peptide" evidence="4">
    <location>
        <begin position="1"/>
        <end position="34"/>
    </location>
</feature>
<feature type="domain" description="Bulb-type lectin" evidence="5">
    <location>
        <begin position="559"/>
        <end position="680"/>
    </location>
</feature>
<organism evidence="6 7">
    <name type="scientific">Dioscorea zingiberensis</name>
    <dbReference type="NCBI Taxonomy" id="325984"/>
    <lineage>
        <taxon>Eukaryota</taxon>
        <taxon>Viridiplantae</taxon>
        <taxon>Streptophyta</taxon>
        <taxon>Embryophyta</taxon>
        <taxon>Tracheophyta</taxon>
        <taxon>Spermatophyta</taxon>
        <taxon>Magnoliopsida</taxon>
        <taxon>Liliopsida</taxon>
        <taxon>Dioscoreales</taxon>
        <taxon>Dioscoreaceae</taxon>
        <taxon>Dioscorea</taxon>
    </lineage>
</organism>
<dbReference type="Gene3D" id="2.90.10.10">
    <property type="entry name" value="Bulb-type lectin domain"/>
    <property type="match status" value="4"/>
</dbReference>
<protein>
    <recommendedName>
        <fullName evidence="5">Bulb-type lectin domain-containing protein</fullName>
    </recommendedName>
</protein>
<feature type="transmembrane region" description="Helical" evidence="3">
    <location>
        <begin position="480"/>
        <end position="502"/>
    </location>
</feature>
<dbReference type="GO" id="GO:0030246">
    <property type="term" value="F:carbohydrate binding"/>
    <property type="evidence" value="ECO:0007669"/>
    <property type="project" value="UniProtKB-KW"/>
</dbReference>
<reference evidence="6" key="2">
    <citation type="journal article" date="2022" name="Hortic Res">
        <title>The genome of Dioscorea zingiberensis sheds light on the biosynthesis, origin and evolution of the medicinally important diosgenin saponins.</title>
        <authorList>
            <person name="Li Y."/>
            <person name="Tan C."/>
            <person name="Li Z."/>
            <person name="Guo J."/>
            <person name="Li S."/>
            <person name="Chen X."/>
            <person name="Wang C."/>
            <person name="Dai X."/>
            <person name="Yang H."/>
            <person name="Song W."/>
            <person name="Hou L."/>
            <person name="Xu J."/>
            <person name="Tong Z."/>
            <person name="Xu A."/>
            <person name="Yuan X."/>
            <person name="Wang W."/>
            <person name="Yang Q."/>
            <person name="Chen L."/>
            <person name="Sun Z."/>
            <person name="Wang K."/>
            <person name="Pan B."/>
            <person name="Chen J."/>
            <person name="Bao Y."/>
            <person name="Liu F."/>
            <person name="Qi X."/>
            <person name="Gang D.R."/>
            <person name="Wen J."/>
            <person name="Li J."/>
        </authorList>
    </citation>
    <scope>NUCLEOTIDE SEQUENCE</scope>
    <source>
        <strain evidence="6">Dzin_1.0</strain>
    </source>
</reference>
<keyword evidence="7" id="KW-1185">Reference proteome</keyword>
<feature type="transmembrane region" description="Helical" evidence="3">
    <location>
        <begin position="583"/>
        <end position="605"/>
    </location>
</feature>
<gene>
    <name evidence="6" type="ORF">J5N97_006487</name>
</gene>
<dbReference type="InterPro" id="IPR036426">
    <property type="entry name" value="Bulb-type_lectin_dom_sf"/>
</dbReference>
<keyword evidence="3" id="KW-0812">Transmembrane</keyword>
<proteinExistence type="predicted"/>
<dbReference type="SUPFAM" id="SSF51110">
    <property type="entry name" value="alpha-D-mannose-specific plant lectins"/>
    <property type="match status" value="2"/>
</dbReference>
<evidence type="ECO:0000313" key="7">
    <source>
        <dbReference type="Proteomes" id="UP001085076"/>
    </source>
</evidence>
<dbReference type="SMART" id="SM00108">
    <property type="entry name" value="B_lectin"/>
    <property type="match status" value="2"/>
</dbReference>
<dbReference type="InterPro" id="IPR001480">
    <property type="entry name" value="Bulb-type_lectin_dom"/>
</dbReference>
<dbReference type="GO" id="GO:0051707">
    <property type="term" value="P:response to other organism"/>
    <property type="evidence" value="ECO:0007669"/>
    <property type="project" value="UniProtKB-ARBA"/>
</dbReference>
<feature type="chain" id="PRO_5038780990" description="Bulb-type lectin domain-containing protein" evidence="4">
    <location>
        <begin position="35"/>
        <end position="1147"/>
    </location>
</feature>
<dbReference type="FunFam" id="2.90.10.10:FF:000006">
    <property type="entry name" value="Serine/threonine-protein kinase"/>
    <property type="match status" value="1"/>
</dbReference>
<keyword evidence="1 4" id="KW-0732">Signal</keyword>
<dbReference type="PANTHER" id="PTHR47976:SF108">
    <property type="entry name" value="G-TYPE LECTIN S-RECEPTOR-LIKE SERINE_THREONINE-PROTEIN KINASE LECRK1"/>
    <property type="match status" value="1"/>
</dbReference>
<dbReference type="Proteomes" id="UP001085076">
    <property type="component" value="Miscellaneous, Linkage group lg01"/>
</dbReference>
<dbReference type="Gene3D" id="1.10.510.10">
    <property type="entry name" value="Transferase(Phosphotransferase) domain 1"/>
    <property type="match status" value="1"/>
</dbReference>
<evidence type="ECO:0000256" key="3">
    <source>
        <dbReference type="SAM" id="Phobius"/>
    </source>
</evidence>
<feature type="transmembrane region" description="Helical" evidence="3">
    <location>
        <begin position="523"/>
        <end position="547"/>
    </location>
</feature>
<evidence type="ECO:0000313" key="6">
    <source>
        <dbReference type="EMBL" id="KAJ0988131.1"/>
    </source>
</evidence>
<keyword evidence="2" id="KW-0430">Lectin</keyword>
<feature type="domain" description="Bulb-type lectin" evidence="5">
    <location>
        <begin position="39"/>
        <end position="160"/>
    </location>
</feature>
<dbReference type="AlphaFoldDB" id="A0A9D5DA56"/>
<evidence type="ECO:0000259" key="5">
    <source>
        <dbReference type="PROSITE" id="PS50927"/>
    </source>
</evidence>
<name>A0A9D5DA56_9LILI</name>
<evidence type="ECO:0000256" key="2">
    <source>
        <dbReference type="ARBA" id="ARBA00022734"/>
    </source>
</evidence>